<evidence type="ECO:0000313" key="12">
    <source>
        <dbReference type="EMBL" id="GAG26422.1"/>
    </source>
</evidence>
<dbReference type="Pfam" id="PF03447">
    <property type="entry name" value="NAD_binding_3"/>
    <property type="match status" value="1"/>
</dbReference>
<feature type="domain" description="Aspartate/homoserine dehydrogenase NAD-binding" evidence="11">
    <location>
        <begin position="10"/>
        <end position="129"/>
    </location>
</feature>
<dbReference type="SUPFAM" id="SSF51735">
    <property type="entry name" value="NAD(P)-binding Rossmann-fold domains"/>
    <property type="match status" value="1"/>
</dbReference>
<evidence type="ECO:0000256" key="3">
    <source>
        <dbReference type="ARBA" id="ARBA00006753"/>
    </source>
</evidence>
<dbReference type="EMBL" id="BARS01037468">
    <property type="protein sequence ID" value="GAG26422.1"/>
    <property type="molecule type" value="Genomic_DNA"/>
</dbReference>
<dbReference type="SUPFAM" id="SSF55347">
    <property type="entry name" value="Glyceraldehyde-3-phosphate dehydrogenase-like, C-terminal domain"/>
    <property type="match status" value="1"/>
</dbReference>
<evidence type="ECO:0000256" key="4">
    <source>
        <dbReference type="ARBA" id="ARBA00013213"/>
    </source>
</evidence>
<dbReference type="InterPro" id="IPR036291">
    <property type="entry name" value="NAD(P)-bd_dom_sf"/>
</dbReference>
<dbReference type="Pfam" id="PF00742">
    <property type="entry name" value="Homoserine_dh"/>
    <property type="match status" value="1"/>
</dbReference>
<sequence length="217" mass="22788">MKTAGVAVIGFGTVGTGVVRLLMEDGQRLAETIGCRLDLKHVCDVDLERPRDVDVPREILTDNPDACFDDPEVAIVVETVGGTTVAVDLMKRALAAGKDVVTANKAALAERGNELFEAARAAGRSISFEASCAAGIPIIRAIRDGLIANRLTAVTGILNGTCNYILTRMSSTGAAYDDALAEAQARGYAETDPTLDVSGEDARHKLAILAALAFETQ</sequence>
<comment type="similarity">
    <text evidence="3">Belongs to the homoserine dehydrogenase family.</text>
</comment>
<proteinExistence type="inferred from homology"/>
<feature type="non-terminal residue" evidence="12">
    <location>
        <position position="217"/>
    </location>
</feature>
<keyword evidence="7" id="KW-0791">Threonine biosynthesis</keyword>
<dbReference type="FunFam" id="3.30.360.10:FF:000005">
    <property type="entry name" value="Homoserine dehydrogenase"/>
    <property type="match status" value="1"/>
</dbReference>
<dbReference type="NCBIfam" id="NF004976">
    <property type="entry name" value="PRK06349.1"/>
    <property type="match status" value="1"/>
</dbReference>
<evidence type="ECO:0000256" key="8">
    <source>
        <dbReference type="ARBA" id="ARBA00023002"/>
    </source>
</evidence>
<dbReference type="AlphaFoldDB" id="X0WT94"/>
<dbReference type="GO" id="GO:0050661">
    <property type="term" value="F:NADP binding"/>
    <property type="evidence" value="ECO:0007669"/>
    <property type="project" value="InterPro"/>
</dbReference>
<comment type="pathway">
    <text evidence="1">Amino-acid biosynthesis; L-threonine biosynthesis; L-threonine from L-aspartate: step 3/5.</text>
</comment>
<gene>
    <name evidence="12" type="ORF">S01H1_57452</name>
</gene>
<dbReference type="PROSITE" id="PS01042">
    <property type="entry name" value="HOMOSER_DHGENASE"/>
    <property type="match status" value="1"/>
</dbReference>
<dbReference type="PANTHER" id="PTHR43331">
    <property type="entry name" value="HOMOSERINE DEHYDROGENASE"/>
    <property type="match status" value="1"/>
</dbReference>
<evidence type="ECO:0000256" key="7">
    <source>
        <dbReference type="ARBA" id="ARBA00022697"/>
    </source>
</evidence>
<comment type="caution">
    <text evidence="12">The sequence shown here is derived from an EMBL/GenBank/DDBJ whole genome shotgun (WGS) entry which is preliminary data.</text>
</comment>
<dbReference type="UniPathway" id="UPA00051">
    <property type="reaction ID" value="UER00465"/>
</dbReference>
<evidence type="ECO:0000256" key="1">
    <source>
        <dbReference type="ARBA" id="ARBA00005056"/>
    </source>
</evidence>
<reference evidence="12" key="1">
    <citation type="journal article" date="2014" name="Front. Microbiol.">
        <title>High frequency of phylogenetically diverse reductive dehalogenase-homologous genes in deep subseafloor sedimentary metagenomes.</title>
        <authorList>
            <person name="Kawai M."/>
            <person name="Futagami T."/>
            <person name="Toyoda A."/>
            <person name="Takaki Y."/>
            <person name="Nishi S."/>
            <person name="Hori S."/>
            <person name="Arai W."/>
            <person name="Tsubouchi T."/>
            <person name="Morono Y."/>
            <person name="Uchiyama I."/>
            <person name="Ito T."/>
            <person name="Fujiyama A."/>
            <person name="Inagaki F."/>
            <person name="Takami H."/>
        </authorList>
    </citation>
    <scope>NUCLEOTIDE SEQUENCE</scope>
    <source>
        <strain evidence="12">Expedition CK06-06</strain>
    </source>
</reference>
<evidence type="ECO:0000259" key="11">
    <source>
        <dbReference type="Pfam" id="PF03447"/>
    </source>
</evidence>
<evidence type="ECO:0000256" key="9">
    <source>
        <dbReference type="ARBA" id="ARBA00023167"/>
    </source>
</evidence>
<dbReference type="Gene3D" id="3.30.360.10">
    <property type="entry name" value="Dihydrodipicolinate Reductase, domain 2"/>
    <property type="match status" value="1"/>
</dbReference>
<dbReference type="PANTHER" id="PTHR43331:SF1">
    <property type="entry name" value="HOMOSERINE DEHYDROGENASE"/>
    <property type="match status" value="1"/>
</dbReference>
<dbReference type="InterPro" id="IPR019811">
    <property type="entry name" value="HDH_CS"/>
</dbReference>
<dbReference type="InterPro" id="IPR001342">
    <property type="entry name" value="HDH_cat"/>
</dbReference>
<organism evidence="12">
    <name type="scientific">marine sediment metagenome</name>
    <dbReference type="NCBI Taxonomy" id="412755"/>
    <lineage>
        <taxon>unclassified sequences</taxon>
        <taxon>metagenomes</taxon>
        <taxon>ecological metagenomes</taxon>
    </lineage>
</organism>
<dbReference type="GO" id="GO:0009088">
    <property type="term" value="P:threonine biosynthetic process"/>
    <property type="evidence" value="ECO:0007669"/>
    <property type="project" value="UniProtKB-UniPathway"/>
</dbReference>
<keyword evidence="8" id="KW-0560">Oxidoreductase</keyword>
<dbReference type="UniPathway" id="UPA00050">
    <property type="reaction ID" value="UER00063"/>
</dbReference>
<evidence type="ECO:0000256" key="2">
    <source>
        <dbReference type="ARBA" id="ARBA00005062"/>
    </source>
</evidence>
<accession>X0WT94</accession>
<dbReference type="EC" id="1.1.1.3" evidence="4"/>
<protein>
    <recommendedName>
        <fullName evidence="5">Homoserine dehydrogenase</fullName>
        <ecNumber evidence="4">1.1.1.3</ecNumber>
    </recommendedName>
</protein>
<keyword evidence="6" id="KW-0028">Amino-acid biosynthesis</keyword>
<evidence type="ECO:0000256" key="6">
    <source>
        <dbReference type="ARBA" id="ARBA00022605"/>
    </source>
</evidence>
<feature type="domain" description="Homoserine dehydrogenase catalytic" evidence="10">
    <location>
        <begin position="137"/>
        <end position="216"/>
    </location>
</feature>
<comment type="pathway">
    <text evidence="2">Amino-acid biosynthesis; L-methionine biosynthesis via de novo pathway; L-homoserine from L-aspartate: step 3/3.</text>
</comment>
<keyword evidence="9" id="KW-0486">Methionine biosynthesis</keyword>
<dbReference type="InterPro" id="IPR005106">
    <property type="entry name" value="Asp/hSer_DH_NAD-bd"/>
</dbReference>
<evidence type="ECO:0000259" key="10">
    <source>
        <dbReference type="Pfam" id="PF00742"/>
    </source>
</evidence>
<dbReference type="GO" id="GO:0004412">
    <property type="term" value="F:homoserine dehydrogenase activity"/>
    <property type="evidence" value="ECO:0007669"/>
    <property type="project" value="UniProtKB-EC"/>
</dbReference>
<evidence type="ECO:0000256" key="5">
    <source>
        <dbReference type="ARBA" id="ARBA00013376"/>
    </source>
</evidence>
<name>X0WT94_9ZZZZ</name>
<dbReference type="Gene3D" id="3.40.50.720">
    <property type="entry name" value="NAD(P)-binding Rossmann-like Domain"/>
    <property type="match status" value="1"/>
</dbReference>
<dbReference type="GO" id="GO:0009086">
    <property type="term" value="P:methionine biosynthetic process"/>
    <property type="evidence" value="ECO:0007669"/>
    <property type="project" value="UniProtKB-KW"/>
</dbReference>